<proteinExistence type="predicted"/>
<protein>
    <submittedName>
        <fullName evidence="1">Uncharacterized protein</fullName>
    </submittedName>
</protein>
<sequence length="179" mass="19703">MVHSPPCSEHKLYIWAGSLKGHCCSGAPEKPSKSLGNKPIWASISVSKPEQRWMFSSGNSTGFTFSVSATSSACSEPPTPSIVPSLPGSSLHQPKKEHNIQDLRIALAAQADCLLPLFFSFPSSSNVPNHVDASDITFNFGSHREKVWVFTDRKWVVYNRAVGMEVTTFPLHRLFSEMP</sequence>
<gene>
    <name evidence="1" type="ORF">F3Y22_tig00111640pilonHSYRG00069</name>
</gene>
<keyword evidence="2" id="KW-1185">Reference proteome</keyword>
<reference evidence="1" key="1">
    <citation type="submission" date="2019-09" db="EMBL/GenBank/DDBJ databases">
        <title>Draft genome information of white flower Hibiscus syriacus.</title>
        <authorList>
            <person name="Kim Y.-M."/>
        </authorList>
    </citation>
    <scope>NUCLEOTIDE SEQUENCE [LARGE SCALE GENOMIC DNA]</scope>
    <source>
        <strain evidence="1">YM2019G1</strain>
    </source>
</reference>
<organism evidence="1 2">
    <name type="scientific">Hibiscus syriacus</name>
    <name type="common">Rose of Sharon</name>
    <dbReference type="NCBI Taxonomy" id="106335"/>
    <lineage>
        <taxon>Eukaryota</taxon>
        <taxon>Viridiplantae</taxon>
        <taxon>Streptophyta</taxon>
        <taxon>Embryophyta</taxon>
        <taxon>Tracheophyta</taxon>
        <taxon>Spermatophyta</taxon>
        <taxon>Magnoliopsida</taxon>
        <taxon>eudicotyledons</taxon>
        <taxon>Gunneridae</taxon>
        <taxon>Pentapetalae</taxon>
        <taxon>rosids</taxon>
        <taxon>malvids</taxon>
        <taxon>Malvales</taxon>
        <taxon>Malvaceae</taxon>
        <taxon>Malvoideae</taxon>
        <taxon>Hibiscus</taxon>
    </lineage>
</organism>
<evidence type="ECO:0000313" key="1">
    <source>
        <dbReference type="EMBL" id="KAE8675880.1"/>
    </source>
</evidence>
<comment type="caution">
    <text evidence="1">The sequence shown here is derived from an EMBL/GenBank/DDBJ whole genome shotgun (WGS) entry which is preliminary data.</text>
</comment>
<dbReference type="EMBL" id="VEPZ02001391">
    <property type="protein sequence ID" value="KAE8675880.1"/>
    <property type="molecule type" value="Genomic_DNA"/>
</dbReference>
<dbReference type="Proteomes" id="UP000436088">
    <property type="component" value="Unassembled WGS sequence"/>
</dbReference>
<dbReference type="AlphaFoldDB" id="A0A6A2XZ97"/>
<name>A0A6A2XZ97_HIBSY</name>
<evidence type="ECO:0000313" key="2">
    <source>
        <dbReference type="Proteomes" id="UP000436088"/>
    </source>
</evidence>
<accession>A0A6A2XZ97</accession>